<dbReference type="GeneID" id="110974118"/>
<sequence length="157" mass="17742">MTNSLGLVILFAVVIIAKGAYHPVEADQPEWTQHQISPRVNLTGVFKVLGRKLEEGLPTPENGQFLCLYCNMLLSFVKNISTDRGFLDMLVRTNKEACHFLSPAGFEKYCEDYVRGMPNLIVTFVDEYLDPAKNCATVCRGNFVQKMEGAQSKKFWK</sequence>
<accession>A0A8B7XM01</accession>
<feature type="chain" id="PRO_5034473973" evidence="2">
    <location>
        <begin position="27"/>
        <end position="157"/>
    </location>
</feature>
<reference evidence="5" key="1">
    <citation type="submission" date="2025-08" db="UniProtKB">
        <authorList>
            <consortium name="RefSeq"/>
        </authorList>
    </citation>
    <scope>IDENTIFICATION</scope>
</reference>
<evidence type="ECO:0000259" key="3">
    <source>
        <dbReference type="PROSITE" id="PS50015"/>
    </source>
</evidence>
<feature type="domain" description="Saposin B-type" evidence="3">
    <location>
        <begin position="63"/>
        <end position="143"/>
    </location>
</feature>
<dbReference type="OrthoDB" id="10664001at2759"/>
<keyword evidence="2" id="KW-0732">Signal</keyword>
<evidence type="ECO:0000256" key="2">
    <source>
        <dbReference type="SAM" id="SignalP"/>
    </source>
</evidence>
<name>A0A8B7XM01_ACAPL</name>
<dbReference type="OMA" id="RTNKEAC"/>
<dbReference type="PROSITE" id="PS50015">
    <property type="entry name" value="SAP_B"/>
    <property type="match status" value="1"/>
</dbReference>
<dbReference type="Proteomes" id="UP000694845">
    <property type="component" value="Unplaced"/>
</dbReference>
<dbReference type="Gene3D" id="1.10.225.10">
    <property type="entry name" value="Saposin-like"/>
    <property type="match status" value="1"/>
</dbReference>
<dbReference type="InterPro" id="IPR008139">
    <property type="entry name" value="SaposinB_dom"/>
</dbReference>
<protein>
    <submittedName>
        <fullName evidence="5">Uncharacterized protein LOC110974118</fullName>
    </submittedName>
</protein>
<feature type="signal peptide" evidence="2">
    <location>
        <begin position="1"/>
        <end position="26"/>
    </location>
</feature>
<dbReference type="KEGG" id="aplc:110974118"/>
<organism evidence="4 5">
    <name type="scientific">Acanthaster planci</name>
    <name type="common">Crown-of-thorns starfish</name>
    <dbReference type="NCBI Taxonomy" id="133434"/>
    <lineage>
        <taxon>Eukaryota</taxon>
        <taxon>Metazoa</taxon>
        <taxon>Echinodermata</taxon>
        <taxon>Eleutherozoa</taxon>
        <taxon>Asterozoa</taxon>
        <taxon>Asteroidea</taxon>
        <taxon>Valvatacea</taxon>
        <taxon>Valvatida</taxon>
        <taxon>Acanthasteridae</taxon>
        <taxon>Acanthaster</taxon>
    </lineage>
</organism>
<dbReference type="SUPFAM" id="SSF47862">
    <property type="entry name" value="Saposin"/>
    <property type="match status" value="1"/>
</dbReference>
<gene>
    <name evidence="5" type="primary">LOC110974118</name>
</gene>
<proteinExistence type="predicted"/>
<keyword evidence="4" id="KW-1185">Reference proteome</keyword>
<evidence type="ECO:0000256" key="1">
    <source>
        <dbReference type="ARBA" id="ARBA00023157"/>
    </source>
</evidence>
<evidence type="ECO:0000313" key="5">
    <source>
        <dbReference type="RefSeq" id="XP_022081187.1"/>
    </source>
</evidence>
<evidence type="ECO:0000313" key="4">
    <source>
        <dbReference type="Proteomes" id="UP000694845"/>
    </source>
</evidence>
<dbReference type="InterPro" id="IPR011001">
    <property type="entry name" value="Saposin-like"/>
</dbReference>
<keyword evidence="1" id="KW-1015">Disulfide bond</keyword>
<dbReference type="RefSeq" id="XP_022081187.1">
    <property type="nucleotide sequence ID" value="XM_022225495.1"/>
</dbReference>
<dbReference type="AlphaFoldDB" id="A0A8B7XM01"/>